<gene>
    <name evidence="2" type="primary">BTBD2</name>
    <name evidence="2" type="ORF">GOODEAATRI_026280</name>
</gene>
<sequence length="141" mass="15751">PAQSNILTDREVVSLFLHFTVNPKPRVDFIDRPRCCLRGKECSITRFGQVESRWGYSGTSDRIRRIFVVGFGLYGSIHGPTDYQVNIQGPDSHYGTKGMRKVTHESSSTGTKTCFTFCYAAGNNNGTSVEDGQIPEVIFYT</sequence>
<comment type="caution">
    <text evidence="2">The sequence shown here is derived from an EMBL/GenBank/DDBJ whole genome shotgun (WGS) entry which is preliminary data.</text>
</comment>
<evidence type="ECO:0000313" key="2">
    <source>
        <dbReference type="EMBL" id="MEQ2186204.1"/>
    </source>
</evidence>
<dbReference type="Pfam" id="PF08005">
    <property type="entry name" value="PHR"/>
    <property type="match status" value="1"/>
</dbReference>
<protein>
    <submittedName>
        <fullName evidence="2">BTB/POZ domain-containing protein 2</fullName>
    </submittedName>
</protein>
<dbReference type="Proteomes" id="UP001476798">
    <property type="component" value="Unassembled WGS sequence"/>
</dbReference>
<evidence type="ECO:0000259" key="1">
    <source>
        <dbReference type="Pfam" id="PF08005"/>
    </source>
</evidence>
<dbReference type="PANTHER" id="PTHR45774">
    <property type="entry name" value="BTB/POZ DOMAIN-CONTAINING"/>
    <property type="match status" value="1"/>
</dbReference>
<dbReference type="PANTHER" id="PTHR45774:SF3">
    <property type="entry name" value="BTB (POZ) DOMAIN-CONTAINING 2B-RELATED"/>
    <property type="match status" value="1"/>
</dbReference>
<accession>A0ABV0PRT7</accession>
<feature type="non-terminal residue" evidence="2">
    <location>
        <position position="1"/>
    </location>
</feature>
<evidence type="ECO:0000313" key="3">
    <source>
        <dbReference type="Proteomes" id="UP001476798"/>
    </source>
</evidence>
<feature type="domain" description="PHR" evidence="1">
    <location>
        <begin position="85"/>
        <end position="140"/>
    </location>
</feature>
<keyword evidence="3" id="KW-1185">Reference proteome</keyword>
<organism evidence="2 3">
    <name type="scientific">Goodea atripinnis</name>
    <dbReference type="NCBI Taxonomy" id="208336"/>
    <lineage>
        <taxon>Eukaryota</taxon>
        <taxon>Metazoa</taxon>
        <taxon>Chordata</taxon>
        <taxon>Craniata</taxon>
        <taxon>Vertebrata</taxon>
        <taxon>Euteleostomi</taxon>
        <taxon>Actinopterygii</taxon>
        <taxon>Neopterygii</taxon>
        <taxon>Teleostei</taxon>
        <taxon>Neoteleostei</taxon>
        <taxon>Acanthomorphata</taxon>
        <taxon>Ovalentaria</taxon>
        <taxon>Atherinomorphae</taxon>
        <taxon>Cyprinodontiformes</taxon>
        <taxon>Goodeidae</taxon>
        <taxon>Goodea</taxon>
    </lineage>
</organism>
<dbReference type="InterPro" id="IPR012983">
    <property type="entry name" value="PHR"/>
</dbReference>
<proteinExistence type="predicted"/>
<dbReference type="InterPro" id="IPR038648">
    <property type="entry name" value="PHR_sf"/>
</dbReference>
<reference evidence="2 3" key="1">
    <citation type="submission" date="2021-06" db="EMBL/GenBank/DDBJ databases">
        <authorList>
            <person name="Palmer J.M."/>
        </authorList>
    </citation>
    <scope>NUCLEOTIDE SEQUENCE [LARGE SCALE GENOMIC DNA]</scope>
    <source>
        <strain evidence="2 3">GA_2019</strain>
        <tissue evidence="2">Muscle</tissue>
    </source>
</reference>
<dbReference type="Gene3D" id="2.60.120.820">
    <property type="entry name" value="PHR domain"/>
    <property type="match status" value="2"/>
</dbReference>
<dbReference type="EMBL" id="JAHRIO010083191">
    <property type="protein sequence ID" value="MEQ2186204.1"/>
    <property type="molecule type" value="Genomic_DNA"/>
</dbReference>
<name>A0ABV0PRT7_9TELE</name>